<accession>A0A6A6DS04</accession>
<sequence length="118" mass="13579">MLQYGTLRSPSEWIFNTAFRPHSCSRFRMKTFLVVKYVLYRTLHACNTNIMRAIIIKNNRNGAKPCANRAQIQHIKRLERVKKLPDRRPRPTSHPALAAVSSKVPPTSPLRLGFLVVL</sequence>
<keyword evidence="2" id="KW-1185">Reference proteome</keyword>
<dbReference type="Proteomes" id="UP000800200">
    <property type="component" value="Unassembled WGS sequence"/>
</dbReference>
<evidence type="ECO:0000313" key="2">
    <source>
        <dbReference type="Proteomes" id="UP000800200"/>
    </source>
</evidence>
<name>A0A6A6DS04_9PEZI</name>
<protein>
    <submittedName>
        <fullName evidence="1">Uncharacterized protein</fullName>
    </submittedName>
</protein>
<organism evidence="1 2">
    <name type="scientific">Zopfia rhizophila CBS 207.26</name>
    <dbReference type="NCBI Taxonomy" id="1314779"/>
    <lineage>
        <taxon>Eukaryota</taxon>
        <taxon>Fungi</taxon>
        <taxon>Dikarya</taxon>
        <taxon>Ascomycota</taxon>
        <taxon>Pezizomycotina</taxon>
        <taxon>Dothideomycetes</taxon>
        <taxon>Dothideomycetes incertae sedis</taxon>
        <taxon>Zopfiaceae</taxon>
        <taxon>Zopfia</taxon>
    </lineage>
</organism>
<proteinExistence type="predicted"/>
<reference evidence="1" key="1">
    <citation type="journal article" date="2020" name="Stud. Mycol.">
        <title>101 Dothideomycetes genomes: a test case for predicting lifestyles and emergence of pathogens.</title>
        <authorList>
            <person name="Haridas S."/>
            <person name="Albert R."/>
            <person name="Binder M."/>
            <person name="Bloem J."/>
            <person name="Labutti K."/>
            <person name="Salamov A."/>
            <person name="Andreopoulos B."/>
            <person name="Baker S."/>
            <person name="Barry K."/>
            <person name="Bills G."/>
            <person name="Bluhm B."/>
            <person name="Cannon C."/>
            <person name="Castanera R."/>
            <person name="Culley D."/>
            <person name="Daum C."/>
            <person name="Ezra D."/>
            <person name="Gonzalez J."/>
            <person name="Henrissat B."/>
            <person name="Kuo A."/>
            <person name="Liang C."/>
            <person name="Lipzen A."/>
            <person name="Lutzoni F."/>
            <person name="Magnuson J."/>
            <person name="Mondo S."/>
            <person name="Nolan M."/>
            <person name="Ohm R."/>
            <person name="Pangilinan J."/>
            <person name="Park H.-J."/>
            <person name="Ramirez L."/>
            <person name="Alfaro M."/>
            <person name="Sun H."/>
            <person name="Tritt A."/>
            <person name="Yoshinaga Y."/>
            <person name="Zwiers L.-H."/>
            <person name="Turgeon B."/>
            <person name="Goodwin S."/>
            <person name="Spatafora J."/>
            <person name="Crous P."/>
            <person name="Grigoriev I."/>
        </authorList>
    </citation>
    <scope>NUCLEOTIDE SEQUENCE</scope>
    <source>
        <strain evidence="1">CBS 207.26</strain>
    </source>
</reference>
<evidence type="ECO:0000313" key="1">
    <source>
        <dbReference type="EMBL" id="KAF2181833.1"/>
    </source>
</evidence>
<dbReference type="EMBL" id="ML994651">
    <property type="protein sequence ID" value="KAF2181833.1"/>
    <property type="molecule type" value="Genomic_DNA"/>
</dbReference>
<dbReference type="AlphaFoldDB" id="A0A6A6DS04"/>
<gene>
    <name evidence="1" type="ORF">K469DRAFT_257958</name>
</gene>